<proteinExistence type="predicted"/>
<dbReference type="Proteomes" id="UP000031563">
    <property type="component" value="Unassembled WGS sequence"/>
</dbReference>
<evidence type="ECO:0000313" key="1">
    <source>
        <dbReference type="EMBL" id="KKB41068.1"/>
    </source>
</evidence>
<gene>
    <name evidence="1" type="ORF">QY95_01131</name>
</gene>
<keyword evidence="2" id="KW-1185">Reference proteome</keyword>
<accession>A0A0F5I6K6</accession>
<dbReference type="EMBL" id="JWIR02000025">
    <property type="protein sequence ID" value="KKB41068.1"/>
    <property type="molecule type" value="Genomic_DNA"/>
</dbReference>
<organism evidence="1 2">
    <name type="scientific">Bacillus thermotolerans</name>
    <name type="common">Quasibacillus thermotolerans</name>
    <dbReference type="NCBI Taxonomy" id="1221996"/>
    <lineage>
        <taxon>Bacteria</taxon>
        <taxon>Bacillati</taxon>
        <taxon>Bacillota</taxon>
        <taxon>Bacilli</taxon>
        <taxon>Bacillales</taxon>
        <taxon>Bacillaceae</taxon>
        <taxon>Bacillus</taxon>
    </lineage>
</organism>
<dbReference type="AlphaFoldDB" id="A0A0F5HUD0"/>
<name>A0A0F5HUD0_BACTR</name>
<evidence type="ECO:0000313" key="2">
    <source>
        <dbReference type="Proteomes" id="UP000031563"/>
    </source>
</evidence>
<sequence length="43" mass="4894">MQEKVGTCKNCGRTLYCMDGFFNGVKEDGATYCFECAEEKEKE</sequence>
<evidence type="ECO:0008006" key="3">
    <source>
        <dbReference type="Google" id="ProtNLM"/>
    </source>
</evidence>
<comment type="caution">
    <text evidence="1">The sequence shown here is derived from an EMBL/GenBank/DDBJ whole genome shotgun (WGS) entry which is preliminary data.</text>
</comment>
<reference evidence="1" key="1">
    <citation type="submission" date="2015-02" db="EMBL/GenBank/DDBJ databases">
        <title>Genome Assembly of Bacillaceae bacterium MTCC 8252.</title>
        <authorList>
            <person name="Verma A."/>
            <person name="Khatri I."/>
            <person name="Mual P."/>
            <person name="Subramanian S."/>
            <person name="Krishnamurthi S."/>
        </authorList>
    </citation>
    <scope>NUCLEOTIDE SEQUENCE [LARGE SCALE GENOMIC DNA]</scope>
    <source>
        <strain evidence="1">MTCC 8252</strain>
    </source>
</reference>
<dbReference type="RefSeq" id="WP_261337324.1">
    <property type="nucleotide sequence ID" value="NZ_JWIQ02000047.1"/>
</dbReference>
<accession>A0A0F5HUD0</accession>
<protein>
    <recommendedName>
        <fullName evidence="3">GapA-binding peptide SR1P</fullName>
    </recommendedName>
</protein>